<keyword evidence="2" id="KW-1133">Transmembrane helix</keyword>
<feature type="signal peptide" evidence="3">
    <location>
        <begin position="1"/>
        <end position="20"/>
    </location>
</feature>
<evidence type="ECO:0000256" key="2">
    <source>
        <dbReference type="SAM" id="Phobius"/>
    </source>
</evidence>
<protein>
    <recommendedName>
        <fullName evidence="6">TNFR-Cys domain-containing protein</fullName>
    </recommendedName>
</protein>
<feature type="compositionally biased region" description="Basic and acidic residues" evidence="1">
    <location>
        <begin position="358"/>
        <end position="372"/>
    </location>
</feature>
<evidence type="ECO:0000256" key="1">
    <source>
        <dbReference type="SAM" id="MobiDB-lite"/>
    </source>
</evidence>
<accession>A0A8W8KFW4</accession>
<keyword evidence="2" id="KW-0472">Membrane</keyword>
<evidence type="ECO:0000256" key="3">
    <source>
        <dbReference type="SAM" id="SignalP"/>
    </source>
</evidence>
<proteinExistence type="predicted"/>
<dbReference type="Proteomes" id="UP000005408">
    <property type="component" value="Unassembled WGS sequence"/>
</dbReference>
<keyword evidence="5" id="KW-1185">Reference proteome</keyword>
<dbReference type="EnsemblMetazoa" id="G22994.1">
    <property type="protein sequence ID" value="G22994.1:cds"/>
    <property type="gene ID" value="G22994"/>
</dbReference>
<feature type="region of interest" description="Disordered" evidence="1">
    <location>
        <begin position="358"/>
        <end position="402"/>
    </location>
</feature>
<feature type="compositionally biased region" description="Polar residues" evidence="1">
    <location>
        <begin position="392"/>
        <end position="402"/>
    </location>
</feature>
<dbReference type="EnsemblMetazoa" id="G22994.2">
    <property type="protein sequence ID" value="G22994.2:cds"/>
    <property type="gene ID" value="G22994"/>
</dbReference>
<keyword evidence="3" id="KW-0732">Signal</keyword>
<name>A0A8W8KFW4_MAGGI</name>
<sequence length="479" mass="53082">MVIPQFCIGILLLLGIKTFAQFCPYPDKFYIKRGVNTYCQKIYNCKPGSEIRPCDKTCGEEKCVPCPTGTFQPFLSHSDDPIRKQCFKPDLECNPRDTIPVENGTYSHSCAMQRSCACNHSKCFYGNPCICERNFKPCGTDEEMNYKGECVKCMEGYRKPYSGCDQCERIIPTIPPSTQSPIHNTPTAKVTTKPNPDVDTTTKSTKYSSILDHSPRTTPPMVEPGNPGAKHQEETEEGEGQTLIIVFAVIGVLLVLVLIVAILLYKCKSGRCRIMKKICREREAEEPERVNGDLNHLDPMDIPEMVQTDTTNIREPLMRISMVDSGYEPHHPSLDSQISQTSHVSVSTPVQVTDGSDDFHPLMRTISHDPDASSHSALITNSSPISELDESPSLTTSTLDRPSTVSSMAVSEPIQQEINLDVKGTIPSDGQYITDEIGSGHDEIDVRIGRTATENEEDTQEKGKESAHLDSLQASKQQS</sequence>
<evidence type="ECO:0000313" key="5">
    <source>
        <dbReference type="Proteomes" id="UP000005408"/>
    </source>
</evidence>
<dbReference type="AlphaFoldDB" id="A0A8W8KFW4"/>
<reference evidence="4" key="1">
    <citation type="submission" date="2022-08" db="UniProtKB">
        <authorList>
            <consortium name="EnsemblMetazoa"/>
        </authorList>
    </citation>
    <scope>IDENTIFICATION</scope>
    <source>
        <strain evidence="4">05x7-T-G4-1.051#20</strain>
    </source>
</reference>
<evidence type="ECO:0000313" key="4">
    <source>
        <dbReference type="EnsemblMetazoa" id="G22994.1:cds"/>
    </source>
</evidence>
<feature type="region of interest" description="Disordered" evidence="1">
    <location>
        <begin position="451"/>
        <end position="479"/>
    </location>
</feature>
<feature type="compositionally biased region" description="Polar residues" evidence="1">
    <location>
        <begin position="373"/>
        <end position="385"/>
    </location>
</feature>
<feature type="compositionally biased region" description="Polar residues" evidence="1">
    <location>
        <begin position="183"/>
        <end position="208"/>
    </location>
</feature>
<feature type="region of interest" description="Disordered" evidence="1">
    <location>
        <begin position="175"/>
        <end position="236"/>
    </location>
</feature>
<feature type="transmembrane region" description="Helical" evidence="2">
    <location>
        <begin position="243"/>
        <end position="265"/>
    </location>
</feature>
<feature type="chain" id="PRO_5042431295" description="TNFR-Cys domain-containing protein" evidence="3">
    <location>
        <begin position="21"/>
        <end position="479"/>
    </location>
</feature>
<organism evidence="4 5">
    <name type="scientific">Magallana gigas</name>
    <name type="common">Pacific oyster</name>
    <name type="synonym">Crassostrea gigas</name>
    <dbReference type="NCBI Taxonomy" id="29159"/>
    <lineage>
        <taxon>Eukaryota</taxon>
        <taxon>Metazoa</taxon>
        <taxon>Spiralia</taxon>
        <taxon>Lophotrochozoa</taxon>
        <taxon>Mollusca</taxon>
        <taxon>Bivalvia</taxon>
        <taxon>Autobranchia</taxon>
        <taxon>Pteriomorphia</taxon>
        <taxon>Ostreida</taxon>
        <taxon>Ostreoidea</taxon>
        <taxon>Ostreidae</taxon>
        <taxon>Magallana</taxon>
    </lineage>
</organism>
<keyword evidence="2" id="KW-0812">Transmembrane</keyword>
<evidence type="ECO:0008006" key="6">
    <source>
        <dbReference type="Google" id="ProtNLM"/>
    </source>
</evidence>